<dbReference type="RefSeq" id="WP_195803168.1">
    <property type="nucleotide sequence ID" value="NZ_CP061379.1"/>
</dbReference>
<evidence type="ECO:0000256" key="5">
    <source>
        <dbReference type="ARBA" id="ARBA00024722"/>
    </source>
</evidence>
<dbReference type="EMBL" id="CP061379">
    <property type="protein sequence ID" value="QPF93659.1"/>
    <property type="molecule type" value="Genomic_DNA"/>
</dbReference>
<comment type="similarity">
    <text evidence="1">Belongs to the ABC transporter superfamily.</text>
</comment>
<dbReference type="PANTHER" id="PTHR42788:SF19">
    <property type="entry name" value="ALIPHATIC SULFONATES IMPORT ATP-BINDING PROTEIN SSUB 2"/>
    <property type="match status" value="1"/>
</dbReference>
<evidence type="ECO:0000259" key="6">
    <source>
        <dbReference type="PROSITE" id="PS50893"/>
    </source>
</evidence>
<dbReference type="GO" id="GO:0016887">
    <property type="term" value="F:ATP hydrolysis activity"/>
    <property type="evidence" value="ECO:0007669"/>
    <property type="project" value="InterPro"/>
</dbReference>
<comment type="function">
    <text evidence="5">Involved in beta-(1--&gt;2)glucan export. Transmembrane domains (TMD) form a pore in the inner membrane and the ATP-binding domain (NBD) is responsible for energy generation.</text>
</comment>
<evidence type="ECO:0000313" key="7">
    <source>
        <dbReference type="EMBL" id="QPF93659.1"/>
    </source>
</evidence>
<dbReference type="SMART" id="SM00382">
    <property type="entry name" value="AAA"/>
    <property type="match status" value="1"/>
</dbReference>
<dbReference type="AlphaFoldDB" id="A0A7S9H1G6"/>
<accession>A0A7S9H1G6</accession>
<sequence length="236" mass="25772">MRLDVDIFGKTFRSAAGGTHEVLAPIKFALQSGEVGVLIGPSGCGKSTMLRIILGLDRDFEGYVARPPEARVGMVFQEPRLLPWRSVEQNVRLAAPDANDAKLSELFKILELDAHRSHFPGELSLGLARRVALARAFAVEPDLLVLDEPLASLDDALASRLRDEIAALVANRSAITLLVTHNLDDAIRLGDRLFVLSPRPARVIQEVPIPIPRAERGEAELGRIRAELAALQLESK</sequence>
<feature type="domain" description="ABC transporter" evidence="6">
    <location>
        <begin position="3"/>
        <end position="223"/>
    </location>
</feature>
<keyword evidence="2" id="KW-0813">Transport</keyword>
<dbReference type="InterPro" id="IPR003593">
    <property type="entry name" value="AAA+_ATPase"/>
</dbReference>
<dbReference type="GO" id="GO:0005524">
    <property type="term" value="F:ATP binding"/>
    <property type="evidence" value="ECO:0007669"/>
    <property type="project" value="UniProtKB-KW"/>
</dbReference>
<evidence type="ECO:0000256" key="3">
    <source>
        <dbReference type="ARBA" id="ARBA00022741"/>
    </source>
</evidence>
<name>A0A7S9H1G6_9BRAD</name>
<keyword evidence="4 7" id="KW-0067">ATP-binding</keyword>
<dbReference type="Pfam" id="PF00005">
    <property type="entry name" value="ABC_tran"/>
    <property type="match status" value="1"/>
</dbReference>
<evidence type="ECO:0000256" key="4">
    <source>
        <dbReference type="ARBA" id="ARBA00022840"/>
    </source>
</evidence>
<keyword evidence="3" id="KW-0547">Nucleotide-binding</keyword>
<gene>
    <name evidence="7" type="ORF">IC761_10500</name>
</gene>
<reference evidence="7 8" key="1">
    <citation type="submission" date="2020-09" db="EMBL/GenBank/DDBJ databases">
        <title>Complete genomes of bradyrhizobia occurring on native shrubby legumes in Australia.</title>
        <authorList>
            <person name="Lafay B."/>
        </authorList>
    </citation>
    <scope>NUCLEOTIDE SEQUENCE [LARGE SCALE GENOMIC DNA]</scope>
    <source>
        <strain evidence="7 8">BDV5040</strain>
    </source>
</reference>
<dbReference type="Proteomes" id="UP000594621">
    <property type="component" value="Chromosome"/>
</dbReference>
<proteinExistence type="inferred from homology"/>
<evidence type="ECO:0000313" key="8">
    <source>
        <dbReference type="Proteomes" id="UP000594621"/>
    </source>
</evidence>
<dbReference type="KEGG" id="bcou:IC761_10500"/>
<protein>
    <submittedName>
        <fullName evidence="7">ABC transporter ATP-binding protein</fullName>
    </submittedName>
</protein>
<dbReference type="Gene3D" id="3.40.50.300">
    <property type="entry name" value="P-loop containing nucleotide triphosphate hydrolases"/>
    <property type="match status" value="1"/>
</dbReference>
<dbReference type="PANTHER" id="PTHR42788">
    <property type="entry name" value="TAURINE IMPORT ATP-BINDING PROTEIN-RELATED"/>
    <property type="match status" value="1"/>
</dbReference>
<keyword evidence="8" id="KW-1185">Reference proteome</keyword>
<dbReference type="InterPro" id="IPR050166">
    <property type="entry name" value="ABC_transporter_ATP-bind"/>
</dbReference>
<evidence type="ECO:0000256" key="1">
    <source>
        <dbReference type="ARBA" id="ARBA00005417"/>
    </source>
</evidence>
<evidence type="ECO:0000256" key="2">
    <source>
        <dbReference type="ARBA" id="ARBA00022448"/>
    </source>
</evidence>
<dbReference type="SUPFAM" id="SSF52540">
    <property type="entry name" value="P-loop containing nucleoside triphosphate hydrolases"/>
    <property type="match status" value="1"/>
</dbReference>
<dbReference type="InterPro" id="IPR027417">
    <property type="entry name" value="P-loop_NTPase"/>
</dbReference>
<organism evidence="7 8">
    <name type="scientific">Bradyrhizobium commune</name>
    <dbReference type="NCBI Taxonomy" id="83627"/>
    <lineage>
        <taxon>Bacteria</taxon>
        <taxon>Pseudomonadati</taxon>
        <taxon>Pseudomonadota</taxon>
        <taxon>Alphaproteobacteria</taxon>
        <taxon>Hyphomicrobiales</taxon>
        <taxon>Nitrobacteraceae</taxon>
        <taxon>Bradyrhizobium</taxon>
    </lineage>
</organism>
<dbReference type="InterPro" id="IPR003439">
    <property type="entry name" value="ABC_transporter-like_ATP-bd"/>
</dbReference>
<dbReference type="PROSITE" id="PS50893">
    <property type="entry name" value="ABC_TRANSPORTER_2"/>
    <property type="match status" value="1"/>
</dbReference>